<dbReference type="EMBL" id="JAAXYO010000154">
    <property type="protein sequence ID" value="MBU2788636.1"/>
    <property type="molecule type" value="Genomic_DNA"/>
</dbReference>
<gene>
    <name evidence="2" type="ORF">HFQ13_10580</name>
</gene>
<keyword evidence="2" id="KW-0378">Hydrolase</keyword>
<keyword evidence="3" id="KW-1185">Reference proteome</keyword>
<organism evidence="2 3">
    <name type="scientific">Igneacidithiobacillus copahuensis</name>
    <dbReference type="NCBI Taxonomy" id="2724909"/>
    <lineage>
        <taxon>Bacteria</taxon>
        <taxon>Pseudomonadati</taxon>
        <taxon>Pseudomonadota</taxon>
        <taxon>Acidithiobacillia</taxon>
        <taxon>Acidithiobacillales</taxon>
        <taxon>Acidithiobacillaceae</taxon>
        <taxon>Igneacidithiobacillus</taxon>
    </lineage>
</organism>
<evidence type="ECO:0000259" key="1">
    <source>
        <dbReference type="Pfam" id="PF04471"/>
    </source>
</evidence>
<reference evidence="2" key="1">
    <citation type="journal article" date="2021" name="ISME J.">
        <title>Genomic evolution of the class Acidithiobacillia: deep-branching Proteobacteria living in extreme acidic conditions.</title>
        <authorList>
            <person name="Moya-Beltran A."/>
            <person name="Beard S."/>
            <person name="Rojas-Villalobos C."/>
            <person name="Issotta F."/>
            <person name="Gallardo Y."/>
            <person name="Ulloa R."/>
            <person name="Giaveno A."/>
            <person name="Degli Esposti M."/>
            <person name="Johnson D.B."/>
            <person name="Quatrini R."/>
        </authorList>
    </citation>
    <scope>NUCLEOTIDE SEQUENCE</scope>
    <source>
        <strain evidence="2">VAN18-1</strain>
    </source>
</reference>
<name>A0AAE2YRB5_9PROT</name>
<proteinExistence type="predicted"/>
<evidence type="ECO:0000313" key="3">
    <source>
        <dbReference type="Proteomes" id="UP001197378"/>
    </source>
</evidence>
<keyword evidence="2" id="KW-0540">Nuclease</keyword>
<comment type="caution">
    <text evidence="2">The sequence shown here is derived from an EMBL/GenBank/DDBJ whole genome shotgun (WGS) entry which is preliminary data.</text>
</comment>
<protein>
    <submittedName>
        <fullName evidence="2">Restriction endonuclease</fullName>
    </submittedName>
</protein>
<dbReference type="Gene3D" id="3.40.1350.10">
    <property type="match status" value="1"/>
</dbReference>
<dbReference type="GO" id="GO:0009307">
    <property type="term" value="P:DNA restriction-modification system"/>
    <property type="evidence" value="ECO:0007669"/>
    <property type="project" value="InterPro"/>
</dbReference>
<sequence>MSRRKRSHRWRQDATAKRLDTLRSIHGSTDGETFARRIAYLRKIDPLVFEEWVIDAFQRRGWTVLRNLHYTGDGGLDGRIFKDGFWYGIQCKRYKGGIARSHVEQFAQDLRKFDLAGGFFVHTGRTPGSVIRNMDTVQVISGQELLDLLLTT</sequence>
<dbReference type="Pfam" id="PF04471">
    <property type="entry name" value="Mrr_cat"/>
    <property type="match status" value="1"/>
</dbReference>
<feature type="domain" description="Restriction endonuclease type IV Mrr" evidence="1">
    <location>
        <begin position="41"/>
        <end position="149"/>
    </location>
</feature>
<dbReference type="GO" id="GO:0003677">
    <property type="term" value="F:DNA binding"/>
    <property type="evidence" value="ECO:0007669"/>
    <property type="project" value="InterPro"/>
</dbReference>
<dbReference type="InterPro" id="IPR007560">
    <property type="entry name" value="Restrct_endonuc_IV_Mrr"/>
</dbReference>
<dbReference type="SUPFAM" id="SSF52980">
    <property type="entry name" value="Restriction endonuclease-like"/>
    <property type="match status" value="1"/>
</dbReference>
<keyword evidence="2" id="KW-0255">Endonuclease</keyword>
<dbReference type="GO" id="GO:0004519">
    <property type="term" value="F:endonuclease activity"/>
    <property type="evidence" value="ECO:0007669"/>
    <property type="project" value="UniProtKB-KW"/>
</dbReference>
<dbReference type="RefSeq" id="WP_215885691.1">
    <property type="nucleotide sequence ID" value="NZ_JAAXYO010000154.1"/>
</dbReference>
<dbReference type="InterPro" id="IPR011856">
    <property type="entry name" value="tRNA_endonuc-like_dom_sf"/>
</dbReference>
<dbReference type="Proteomes" id="UP001197378">
    <property type="component" value="Unassembled WGS sequence"/>
</dbReference>
<evidence type="ECO:0000313" key="2">
    <source>
        <dbReference type="EMBL" id="MBU2788636.1"/>
    </source>
</evidence>
<accession>A0AAE2YRB5</accession>
<dbReference type="InterPro" id="IPR011335">
    <property type="entry name" value="Restrct_endonuc-II-like"/>
</dbReference>
<dbReference type="AlphaFoldDB" id="A0AAE2YRB5"/>